<dbReference type="PROSITE" id="PS51729">
    <property type="entry name" value="GNAT_YJDJ"/>
    <property type="match status" value="1"/>
</dbReference>
<evidence type="ECO:0000259" key="1">
    <source>
        <dbReference type="PROSITE" id="PS51729"/>
    </source>
</evidence>
<dbReference type="PANTHER" id="PTHR31435:SF10">
    <property type="entry name" value="BSR4717 PROTEIN"/>
    <property type="match status" value="1"/>
</dbReference>
<proteinExistence type="predicted"/>
<dbReference type="RefSeq" id="WP_011524523.1">
    <property type="nucleotide sequence ID" value="NC_008009.1"/>
</dbReference>
<dbReference type="InterPro" id="IPR031165">
    <property type="entry name" value="GNAT_YJDJ"/>
</dbReference>
<reference evidence="2 3" key="1">
    <citation type="journal article" date="2009" name="Appl. Environ. Microbiol.">
        <title>Three genomes from the phylum Acidobacteria provide insight into the lifestyles of these microorganisms in soils.</title>
        <authorList>
            <person name="Ward N.L."/>
            <person name="Challacombe J.F."/>
            <person name="Janssen P.H."/>
            <person name="Henrissat B."/>
            <person name="Coutinho P.M."/>
            <person name="Wu M."/>
            <person name="Xie G."/>
            <person name="Haft D.H."/>
            <person name="Sait M."/>
            <person name="Badger J."/>
            <person name="Barabote R.D."/>
            <person name="Bradley B."/>
            <person name="Brettin T.S."/>
            <person name="Brinkac L.M."/>
            <person name="Bruce D."/>
            <person name="Creasy T."/>
            <person name="Daugherty S.C."/>
            <person name="Davidsen T.M."/>
            <person name="DeBoy R.T."/>
            <person name="Detter J.C."/>
            <person name="Dodson R.J."/>
            <person name="Durkin A.S."/>
            <person name="Ganapathy A."/>
            <person name="Gwinn-Giglio M."/>
            <person name="Han C.S."/>
            <person name="Khouri H."/>
            <person name="Kiss H."/>
            <person name="Kothari S.P."/>
            <person name="Madupu R."/>
            <person name="Nelson K.E."/>
            <person name="Nelson W.C."/>
            <person name="Paulsen I."/>
            <person name="Penn K."/>
            <person name="Ren Q."/>
            <person name="Rosovitz M.J."/>
            <person name="Selengut J.D."/>
            <person name="Shrivastava S."/>
            <person name="Sullivan S.A."/>
            <person name="Tapia R."/>
            <person name="Thompson L.S."/>
            <person name="Watkins K.L."/>
            <person name="Yang Q."/>
            <person name="Yu C."/>
            <person name="Zafar N."/>
            <person name="Zhou L."/>
            <person name="Kuske C.R."/>
        </authorList>
    </citation>
    <scope>NUCLEOTIDE SEQUENCE [LARGE SCALE GENOMIC DNA]</scope>
    <source>
        <strain evidence="2 3">Ellin345</strain>
    </source>
</reference>
<gene>
    <name evidence="2" type="ordered locus">Acid345_3723</name>
</gene>
<organism evidence="2 3">
    <name type="scientific">Koribacter versatilis (strain Ellin345)</name>
    <dbReference type="NCBI Taxonomy" id="204669"/>
    <lineage>
        <taxon>Bacteria</taxon>
        <taxon>Pseudomonadati</taxon>
        <taxon>Acidobacteriota</taxon>
        <taxon>Terriglobia</taxon>
        <taxon>Terriglobales</taxon>
        <taxon>Candidatus Korobacteraceae</taxon>
        <taxon>Candidatus Korobacter</taxon>
    </lineage>
</organism>
<dbReference type="AlphaFoldDB" id="Q1IK76"/>
<feature type="domain" description="N-acetyltransferase" evidence="1">
    <location>
        <begin position="15"/>
        <end position="101"/>
    </location>
</feature>
<name>Q1IK76_KORVE</name>
<dbReference type="EnsemblBacteria" id="ABF42724">
    <property type="protein sequence ID" value="ABF42724"/>
    <property type="gene ID" value="Acid345_3723"/>
</dbReference>
<accession>Q1IK76</accession>
<dbReference type="Pfam" id="PF14542">
    <property type="entry name" value="Acetyltransf_CG"/>
    <property type="match status" value="1"/>
</dbReference>
<dbReference type="HOGENOM" id="CLU_2024074_0_0_0"/>
<dbReference type="KEGG" id="aba:Acid345_3723"/>
<dbReference type="PANTHER" id="PTHR31435">
    <property type="entry name" value="PROTEIN NATD1"/>
    <property type="match status" value="1"/>
</dbReference>
<dbReference type="SUPFAM" id="SSF55729">
    <property type="entry name" value="Acyl-CoA N-acyltransferases (Nat)"/>
    <property type="match status" value="1"/>
</dbReference>
<keyword evidence="3" id="KW-1185">Reference proteome</keyword>
<dbReference type="InterPro" id="IPR045057">
    <property type="entry name" value="Gcn5-rel_NAT"/>
</dbReference>
<dbReference type="eggNOG" id="COG2388">
    <property type="taxonomic scope" value="Bacteria"/>
</dbReference>
<dbReference type="STRING" id="204669.Acid345_3723"/>
<dbReference type="Proteomes" id="UP000002432">
    <property type="component" value="Chromosome"/>
</dbReference>
<protein>
    <recommendedName>
        <fullName evidence="1">N-acetyltransferase domain-containing protein</fullName>
    </recommendedName>
</protein>
<evidence type="ECO:0000313" key="3">
    <source>
        <dbReference type="Proteomes" id="UP000002432"/>
    </source>
</evidence>
<dbReference type="Gene3D" id="3.40.630.30">
    <property type="match status" value="1"/>
</dbReference>
<dbReference type="InterPro" id="IPR016181">
    <property type="entry name" value="Acyl_CoA_acyltransferase"/>
</dbReference>
<dbReference type="EMBL" id="CP000360">
    <property type="protein sequence ID" value="ABF42724.1"/>
    <property type="molecule type" value="Genomic_DNA"/>
</dbReference>
<sequence length="139" mass="15595">MTIDEGETLIKTKTRTKVRIHRIEKRVGDSIAFLSYSVDDQNKMTIWHTEIPPSLQHVGIGGKLVEEAVQLASRESSRLRIVCPFAREHLGRHPEFTERYDIATQALIPDDKSLSGGVGVTRNVAQSERSFAKSLDVHS</sequence>
<evidence type="ECO:0000313" key="2">
    <source>
        <dbReference type="EMBL" id="ABF42724.1"/>
    </source>
</evidence>